<dbReference type="PANTHER" id="PTHR43395:SF8">
    <property type="entry name" value="HISTIDINE KINASE"/>
    <property type="match status" value="1"/>
</dbReference>
<dbReference type="SUPFAM" id="SSF55874">
    <property type="entry name" value="ATPase domain of HSP90 chaperone/DNA topoisomerase II/histidine kinase"/>
    <property type="match status" value="1"/>
</dbReference>
<evidence type="ECO:0000259" key="10">
    <source>
        <dbReference type="PROSITE" id="PS50851"/>
    </source>
</evidence>
<feature type="region of interest" description="Disordered" evidence="7">
    <location>
        <begin position="891"/>
        <end position="919"/>
    </location>
</feature>
<dbReference type="Pfam" id="PF02518">
    <property type="entry name" value="HATPase_c"/>
    <property type="match status" value="1"/>
</dbReference>
<gene>
    <name evidence="12" type="ORF">B1B_01723</name>
</gene>
<evidence type="ECO:0000259" key="9">
    <source>
        <dbReference type="PROSITE" id="PS50110"/>
    </source>
</evidence>
<reference evidence="12" key="1">
    <citation type="submission" date="2013-08" db="EMBL/GenBank/DDBJ databases">
        <authorList>
            <person name="Mendez C."/>
            <person name="Richter M."/>
            <person name="Ferrer M."/>
            <person name="Sanchez J."/>
        </authorList>
    </citation>
    <scope>NUCLEOTIDE SEQUENCE</scope>
</reference>
<dbReference type="PROSITE" id="PS50894">
    <property type="entry name" value="HPT"/>
    <property type="match status" value="3"/>
</dbReference>
<evidence type="ECO:0000256" key="6">
    <source>
        <dbReference type="SAM" id="Coils"/>
    </source>
</evidence>
<evidence type="ECO:0000256" key="1">
    <source>
        <dbReference type="ARBA" id="ARBA00000085"/>
    </source>
</evidence>
<feature type="domain" description="Response regulatory" evidence="9">
    <location>
        <begin position="1586"/>
        <end position="1702"/>
    </location>
</feature>
<dbReference type="InterPro" id="IPR002545">
    <property type="entry name" value="CheW-lke_dom"/>
</dbReference>
<name>T1D1R8_9ZZZZ</name>
<dbReference type="CDD" id="cd17546">
    <property type="entry name" value="REC_hyHK_CKI1_RcsC-like"/>
    <property type="match status" value="1"/>
</dbReference>
<dbReference type="CDD" id="cd00088">
    <property type="entry name" value="HPT"/>
    <property type="match status" value="2"/>
</dbReference>
<feature type="coiled-coil region" evidence="6">
    <location>
        <begin position="1136"/>
        <end position="1163"/>
    </location>
</feature>
<dbReference type="InterPro" id="IPR003594">
    <property type="entry name" value="HATPase_dom"/>
</dbReference>
<dbReference type="Gene3D" id="2.30.30.40">
    <property type="entry name" value="SH3 Domains"/>
    <property type="match status" value="1"/>
</dbReference>
<dbReference type="InterPro" id="IPR004358">
    <property type="entry name" value="Sig_transdc_His_kin-like_C"/>
</dbReference>
<feature type="domain" description="HPt" evidence="11">
    <location>
        <begin position="917"/>
        <end position="1026"/>
    </location>
</feature>
<evidence type="ECO:0000256" key="3">
    <source>
        <dbReference type="ARBA" id="ARBA00022553"/>
    </source>
</evidence>
<evidence type="ECO:0000256" key="2">
    <source>
        <dbReference type="ARBA" id="ARBA00012438"/>
    </source>
</evidence>
<dbReference type="EMBL" id="AUZY01001072">
    <property type="protein sequence ID" value="EQD76365.1"/>
    <property type="molecule type" value="Genomic_DNA"/>
</dbReference>
<dbReference type="InterPro" id="IPR036641">
    <property type="entry name" value="HPT_dom_sf"/>
</dbReference>
<dbReference type="GO" id="GO:0005737">
    <property type="term" value="C:cytoplasm"/>
    <property type="evidence" value="ECO:0007669"/>
    <property type="project" value="InterPro"/>
</dbReference>
<evidence type="ECO:0000256" key="7">
    <source>
        <dbReference type="SAM" id="MobiDB-lite"/>
    </source>
</evidence>
<comment type="catalytic activity">
    <reaction evidence="1">
        <text>ATP + protein L-histidine = ADP + protein N-phospho-L-histidine.</text>
        <dbReference type="EC" id="2.7.13.3"/>
    </reaction>
</comment>
<dbReference type="FunFam" id="3.30.565.10:FF:000016">
    <property type="entry name" value="Chemotaxis protein CheA, putative"/>
    <property type="match status" value="1"/>
</dbReference>
<keyword evidence="6" id="KW-0175">Coiled coil</keyword>
<dbReference type="GO" id="GO:0000155">
    <property type="term" value="F:phosphorelay sensor kinase activity"/>
    <property type="evidence" value="ECO:0007669"/>
    <property type="project" value="InterPro"/>
</dbReference>
<feature type="region of interest" description="Disordered" evidence="7">
    <location>
        <begin position="552"/>
        <end position="579"/>
    </location>
</feature>
<reference evidence="12" key="2">
    <citation type="journal article" date="2014" name="ISME J.">
        <title>Microbial stratification in low pH oxic and suboxic macroscopic growths along an acid mine drainage.</title>
        <authorList>
            <person name="Mendez-Garcia C."/>
            <person name="Mesa V."/>
            <person name="Sprenger R.R."/>
            <person name="Richter M."/>
            <person name="Diez M.S."/>
            <person name="Solano J."/>
            <person name="Bargiela R."/>
            <person name="Golyshina O.V."/>
            <person name="Manteca A."/>
            <person name="Ramos J.L."/>
            <person name="Gallego J.R."/>
            <person name="Llorente I."/>
            <person name="Martins Dos Santos V.A."/>
            <person name="Jensen O.N."/>
            <person name="Pelaez A.I."/>
            <person name="Sanchez J."/>
            <person name="Ferrer M."/>
        </authorList>
    </citation>
    <scope>NUCLEOTIDE SEQUENCE</scope>
</reference>
<dbReference type="SMART" id="SM00260">
    <property type="entry name" value="CheW"/>
    <property type="match status" value="1"/>
</dbReference>
<dbReference type="InterPro" id="IPR004105">
    <property type="entry name" value="CheA-like_dim"/>
</dbReference>
<evidence type="ECO:0000313" key="12">
    <source>
        <dbReference type="EMBL" id="EQD76365.1"/>
    </source>
</evidence>
<feature type="domain" description="Histidine kinase" evidence="8">
    <location>
        <begin position="1189"/>
        <end position="1422"/>
    </location>
</feature>
<dbReference type="Pfam" id="PF26379">
    <property type="entry name" value="FimL_2nd"/>
    <property type="match status" value="1"/>
</dbReference>
<evidence type="ECO:0000259" key="11">
    <source>
        <dbReference type="PROSITE" id="PS50894"/>
    </source>
</evidence>
<dbReference type="PROSITE" id="PS50110">
    <property type="entry name" value="RESPONSE_REGULATORY"/>
    <property type="match status" value="1"/>
</dbReference>
<dbReference type="InterPro" id="IPR051315">
    <property type="entry name" value="Bact_Chemotaxis_CheA"/>
</dbReference>
<dbReference type="EC" id="2.7.13.3" evidence="2"/>
<dbReference type="SUPFAM" id="SSF50341">
    <property type="entry name" value="CheW-like"/>
    <property type="match status" value="1"/>
</dbReference>
<feature type="region of interest" description="Disordered" evidence="7">
    <location>
        <begin position="266"/>
        <end position="294"/>
    </location>
</feature>
<dbReference type="GO" id="GO:0006935">
    <property type="term" value="P:chemotaxis"/>
    <property type="evidence" value="ECO:0007669"/>
    <property type="project" value="InterPro"/>
</dbReference>
<dbReference type="InterPro" id="IPR011006">
    <property type="entry name" value="CheY-like_superfamily"/>
</dbReference>
<dbReference type="InterPro" id="IPR058661">
    <property type="entry name" value="FimL_2nd"/>
</dbReference>
<comment type="caution">
    <text evidence="12">The sequence shown here is derived from an EMBL/GenBank/DDBJ whole genome shotgun (WGS) entry which is preliminary data.</text>
</comment>
<keyword evidence="4" id="KW-0808">Transferase</keyword>
<dbReference type="Gene3D" id="3.30.565.10">
    <property type="entry name" value="Histidine kinase-like ATPase, C-terminal domain"/>
    <property type="match status" value="1"/>
</dbReference>
<feature type="coiled-coil region" evidence="6">
    <location>
        <begin position="1187"/>
        <end position="1221"/>
    </location>
</feature>
<dbReference type="Pfam" id="PF01627">
    <property type="entry name" value="Hpt"/>
    <property type="match status" value="2"/>
</dbReference>
<dbReference type="SUPFAM" id="SSF52172">
    <property type="entry name" value="CheY-like"/>
    <property type="match status" value="1"/>
</dbReference>
<dbReference type="InterPro" id="IPR036061">
    <property type="entry name" value="CheW-like_dom_sf"/>
</dbReference>
<dbReference type="Gene3D" id="3.40.50.2300">
    <property type="match status" value="1"/>
</dbReference>
<accession>T1D1R8</accession>
<evidence type="ECO:0000256" key="5">
    <source>
        <dbReference type="ARBA" id="ARBA00022777"/>
    </source>
</evidence>
<dbReference type="SMART" id="SM00448">
    <property type="entry name" value="REC"/>
    <property type="match status" value="1"/>
</dbReference>
<feature type="domain" description="HPt" evidence="11">
    <location>
        <begin position="756"/>
        <end position="855"/>
    </location>
</feature>
<feature type="domain" description="CheW-like" evidence="10">
    <location>
        <begin position="1424"/>
        <end position="1562"/>
    </location>
</feature>
<keyword evidence="5 12" id="KW-0418">Kinase</keyword>
<dbReference type="SUPFAM" id="SSF47226">
    <property type="entry name" value="Histidine-containing phosphotransfer domain, HPT domain"/>
    <property type="match status" value="4"/>
</dbReference>
<dbReference type="InterPro" id="IPR008207">
    <property type="entry name" value="Sig_transdc_His_kin_Hpt_dom"/>
</dbReference>
<protein>
    <recommendedName>
        <fullName evidence="2">histidine kinase</fullName>
        <ecNumber evidence="2">2.7.13.3</ecNumber>
    </recommendedName>
</protein>
<evidence type="ECO:0000259" key="8">
    <source>
        <dbReference type="PROSITE" id="PS50109"/>
    </source>
</evidence>
<dbReference type="PROSITE" id="PS50851">
    <property type="entry name" value="CHEW"/>
    <property type="match status" value="1"/>
</dbReference>
<dbReference type="Pfam" id="PF01584">
    <property type="entry name" value="CheW"/>
    <property type="match status" value="1"/>
</dbReference>
<dbReference type="SMART" id="SM00387">
    <property type="entry name" value="HATPase_c"/>
    <property type="match status" value="1"/>
</dbReference>
<dbReference type="SMART" id="SM00073">
    <property type="entry name" value="HPT"/>
    <property type="match status" value="2"/>
</dbReference>
<dbReference type="Gene3D" id="1.20.120.160">
    <property type="entry name" value="HPT domain"/>
    <property type="match status" value="4"/>
</dbReference>
<keyword evidence="3" id="KW-0597">Phosphoprotein</keyword>
<organism evidence="12">
    <name type="scientific">mine drainage metagenome</name>
    <dbReference type="NCBI Taxonomy" id="410659"/>
    <lineage>
        <taxon>unclassified sequences</taxon>
        <taxon>metagenomes</taxon>
        <taxon>ecological metagenomes</taxon>
    </lineage>
</organism>
<dbReference type="Pfam" id="PF00072">
    <property type="entry name" value="Response_reg"/>
    <property type="match status" value="1"/>
</dbReference>
<dbReference type="PROSITE" id="PS50109">
    <property type="entry name" value="HIS_KIN"/>
    <property type="match status" value="1"/>
</dbReference>
<dbReference type="InterPro" id="IPR005467">
    <property type="entry name" value="His_kinase_dom"/>
</dbReference>
<feature type="region of interest" description="Disordered" evidence="7">
    <location>
        <begin position="592"/>
        <end position="611"/>
    </location>
</feature>
<dbReference type="InterPro" id="IPR036890">
    <property type="entry name" value="HATPase_C_sf"/>
</dbReference>
<dbReference type="PRINTS" id="PR00344">
    <property type="entry name" value="BCTRLSENSOR"/>
</dbReference>
<dbReference type="PANTHER" id="PTHR43395">
    <property type="entry name" value="SENSOR HISTIDINE KINASE CHEA"/>
    <property type="match status" value="1"/>
</dbReference>
<feature type="domain" description="HPt" evidence="11">
    <location>
        <begin position="621"/>
        <end position="725"/>
    </location>
</feature>
<evidence type="ECO:0000256" key="4">
    <source>
        <dbReference type="ARBA" id="ARBA00022679"/>
    </source>
</evidence>
<dbReference type="SMART" id="SM01231">
    <property type="entry name" value="H-kinase_dim"/>
    <property type="match status" value="1"/>
</dbReference>
<sequence length="1713" mass="189097">MSIPASQAILWVKDELENSLARVRLGWEAYTQDPGQLEALERCLGNLHEIRGVLQVVGVRGGALLAQEIERVMRSLKEKKVQADESILEHLTRALMQLPMYLERVAGVRNDSARLLLPQINALRTAVGDTAFSDEDLTLVLRAAERTTTGSDRDMVRLARRLRPTFQSALLAFYTDPSNHDALGVLLKVTGQLEEAAQTPSEFELWWLGGGFFESVRDGGIAPSPGTKQLAGRMDRELRHLAHAGEGNRDTRELAGALRAQVMASDSNGPRMSAIRSSLRPESHDNEWSASTADLSGPSQALLRTVGSVIREDLGRIKDRVDLYVRGARKDPTLLQAAQEQLKKVCDTLSVLGLTAIRDDLEGQRTVMSRYAQGSEIPAEEVMFQIASVLLQLEDKLDEEISLLGKVKHQSDSSEQREAYGRARSLVIREVLVNLARIKQTIADFVAHPNQPHEFNCAIHPLLNEIIAALRLAEFDPVSGLMIRLRDTLNPERWHVPGQRLSVALANRIADAVVSVEYWLENMRLNRGMLPAMLDNAALCITALEQALPAAPWVAQEEPEPAAKQTSVPEHGEEAPDASELQMALEAANVPEGDPVTAGAHPGENPSETAHTQPPALLVLQGSADTEILSIFLEEAREVVRELQEFYDNWQKTPTDVTSRLTIRRGFHTLKGSGRLIGAERLAEYCWKVESLLNQMIDSTLPTSNDRVAFVGASIQLIPSLIKELEQKKILVTDYDERFMRAERLLVPMTEPGRVQPRIDRALYEIYQAESMQHIELLFQWVANPEIPPPFEVSKAAHTFSGSSQMAQLRELTLLGTQVDHFFQALITGSVQVQPDDLERIESTLALAKELIRVYGNRDLPMPSIESILARWQEYEARLGSPGHLVAMPREFKPEEGAPPPEAAHPVREAFSGSQPSEDSGRELQLVFLEEARDLLDEADRVLEQWAEHETSPENLSDNIGQLQRILHTLKGGARIADIRAMATLAHDLESVFESVLADLGKVSPGTLLQWSQAVSGSLRQMLSMAKSGQLPREDLRLMTGLAGFMAGTPAGEAAESVGHETGQWSGETPVGVAASDTARLSDARAGEPIASQRDTGSVMVRVRAELLDQALNEAGEVSIYRSRLEEQISSVSFNLVELSRTVDRLREQLRRLELETEAQMLARLPQETYASQTGFDPLEMDRYTRVQELSRALAESANDLSSLENLLSGLIREAETLLLQQGRVNTVLQDNLMRGRLVAILSIEPRLQRLVSRTATETGKQVRLMVQGTEAELDRRVLDRILAPLEHMVRNAVIHGLENPELRQAAGKDPVGEVTLTFRREGAEVLIEVADNGAGLNLAAIRTKAIEMNLVQPEQILTDDDLIQMIFRPGFSTAQTLTQTAGRGVGMDVVASEIRDLAGTVEVLTNPGHGTRIVIRLPFTLAISQALLVTSGLNQFAIPMHSIEGVGRLSRKEYNNLMQRENPAYLYGGHPYQVMTLGEALGRPHVEIAPDVETISILLARGGEDYRGFAIDALSGSREVVVKSLGPQVASIPGISGATILGDGSVVYILDPVALVRSVRRRKAAQMTGPQVARANPRLATLRPLVLVVDDSITMRRVSQRFLERNGIEVMTARDGLDAIALLADRRPDVALVDIEMPKMDGFELSAWIRNDDQLRALPIVMVTSRTGEKHRQHAKEIGVDAYLAKPYQEKDLLEILHRLKPDRFLGVGLGE</sequence>
<proteinExistence type="predicted"/>
<dbReference type="InterPro" id="IPR001789">
    <property type="entry name" value="Sig_transdc_resp-reg_receiver"/>
</dbReference>